<dbReference type="EMBL" id="GG730045">
    <property type="protein sequence ID" value="EEZ92933.1"/>
    <property type="molecule type" value="Genomic_DNA"/>
</dbReference>
<dbReference type="InterPro" id="IPR029060">
    <property type="entry name" value="PIN-like_dom_sf"/>
</dbReference>
<sequence>MNEVVIDTNIMVYCFDNKLDLKVLLDNSLQENFSLVTIKKCMDELIQIKRQDVHKFFLFYGIKIIDFNVYKNTDSSLLEYCKGKKCFLFTEDKDLRNNAIRLGIKTLSLNGRSVKITG</sequence>
<name>D2EFC8_PARA4</name>
<organism evidence="1 2">
    <name type="scientific">Candidatus Parvarchaeum acidiphilum ARMAN-4</name>
    <dbReference type="NCBI Taxonomy" id="662760"/>
    <lineage>
        <taxon>Archaea</taxon>
        <taxon>Candidatus Parvarchaeota</taxon>
        <taxon>Candidatus Parvarchaeum</taxon>
    </lineage>
</organism>
<dbReference type="SUPFAM" id="SSF88723">
    <property type="entry name" value="PIN domain-like"/>
    <property type="match status" value="1"/>
</dbReference>
<dbReference type="Gene3D" id="3.40.50.1010">
    <property type="entry name" value="5'-nuclease"/>
    <property type="match status" value="1"/>
</dbReference>
<protein>
    <recommendedName>
        <fullName evidence="3">VapC9 PIN-like domain-containing protein</fullName>
    </recommendedName>
</protein>
<accession>D2EFC8</accession>
<dbReference type="Proteomes" id="UP000009375">
    <property type="component" value="Unassembled WGS sequence"/>
</dbReference>
<evidence type="ECO:0000313" key="1">
    <source>
        <dbReference type="EMBL" id="EEZ92933.1"/>
    </source>
</evidence>
<dbReference type="AlphaFoldDB" id="D2EFC8"/>
<gene>
    <name evidence="1" type="ORF">BJBARM4_0446</name>
</gene>
<evidence type="ECO:0000313" key="2">
    <source>
        <dbReference type="Proteomes" id="UP000009375"/>
    </source>
</evidence>
<proteinExistence type="predicted"/>
<reference evidence="1" key="1">
    <citation type="journal article" date="2010" name="Proc. Natl. Acad. Sci. U.S.A.">
        <title>Enigmatic, ultrasmall, uncultivated Archaea.</title>
        <authorList>
            <person name="Baker B.J."/>
            <person name="Comolli L.R."/>
            <person name="Dick G.J."/>
            <person name="Hauser L.J."/>
            <person name="Hyatt D."/>
            <person name="Dill B.D."/>
            <person name="Land M.L."/>
            <person name="Verberkmoes N.C."/>
            <person name="Hettich R.L."/>
            <person name="Banfield J.F."/>
        </authorList>
    </citation>
    <scope>NUCLEOTIDE SEQUENCE [LARGE SCALE GENOMIC DNA]</scope>
</reference>
<evidence type="ECO:0008006" key="3">
    <source>
        <dbReference type="Google" id="ProtNLM"/>
    </source>
</evidence>